<dbReference type="PANTHER" id="PTHR40252:SF2">
    <property type="entry name" value="BLR0328 PROTEIN"/>
    <property type="match status" value="1"/>
</dbReference>
<protein>
    <submittedName>
        <fullName evidence="3">Histidine kinase</fullName>
    </submittedName>
</protein>
<name>A0A2J9V3F2_VIBMI</name>
<dbReference type="EMBL" id="LOSJ02000002">
    <property type="protein sequence ID" value="PNM58302.1"/>
    <property type="molecule type" value="Genomic_DNA"/>
</dbReference>
<evidence type="ECO:0000313" key="3">
    <source>
        <dbReference type="EMBL" id="PNM58302.1"/>
    </source>
</evidence>
<dbReference type="SMART" id="SM00897">
    <property type="entry name" value="FIST"/>
    <property type="match status" value="1"/>
</dbReference>
<dbReference type="InterPro" id="IPR013702">
    <property type="entry name" value="FIST_domain_N"/>
</dbReference>
<evidence type="ECO:0000313" key="4">
    <source>
        <dbReference type="Proteomes" id="UP000053748"/>
    </source>
</evidence>
<keyword evidence="3" id="KW-0808">Transferase</keyword>
<evidence type="ECO:0000259" key="2">
    <source>
        <dbReference type="SMART" id="SM01204"/>
    </source>
</evidence>
<organism evidence="3 4">
    <name type="scientific">Vibrio mimicus</name>
    <dbReference type="NCBI Taxonomy" id="674"/>
    <lineage>
        <taxon>Bacteria</taxon>
        <taxon>Pseudomonadati</taxon>
        <taxon>Pseudomonadota</taxon>
        <taxon>Gammaproteobacteria</taxon>
        <taxon>Vibrionales</taxon>
        <taxon>Vibrionaceae</taxon>
        <taxon>Vibrio</taxon>
    </lineage>
</organism>
<proteinExistence type="predicted"/>
<dbReference type="Pfam" id="PF10442">
    <property type="entry name" value="FIST_C"/>
    <property type="match status" value="1"/>
</dbReference>
<dbReference type="Proteomes" id="UP000053748">
    <property type="component" value="Unassembled WGS sequence"/>
</dbReference>
<dbReference type="InterPro" id="IPR019494">
    <property type="entry name" value="FIST_C"/>
</dbReference>
<feature type="domain" description="FIST C-domain" evidence="2">
    <location>
        <begin position="227"/>
        <end position="374"/>
    </location>
</feature>
<dbReference type="Pfam" id="PF08495">
    <property type="entry name" value="FIST"/>
    <property type="match status" value="1"/>
</dbReference>
<dbReference type="AlphaFoldDB" id="A0A2J9V3F2"/>
<feature type="domain" description="FIST" evidence="1">
    <location>
        <begin position="28"/>
        <end position="226"/>
    </location>
</feature>
<evidence type="ECO:0000259" key="1">
    <source>
        <dbReference type="SMART" id="SM00897"/>
    </source>
</evidence>
<dbReference type="STRING" id="674.VM_07550"/>
<dbReference type="GO" id="GO:0016301">
    <property type="term" value="F:kinase activity"/>
    <property type="evidence" value="ECO:0007669"/>
    <property type="project" value="UniProtKB-KW"/>
</dbReference>
<comment type="caution">
    <text evidence="3">The sequence shown here is derived from an EMBL/GenBank/DDBJ whole genome shotgun (WGS) entry which is preliminary data.</text>
</comment>
<gene>
    <name evidence="3" type="ORF">AL544_020710</name>
</gene>
<dbReference type="PANTHER" id="PTHR40252">
    <property type="entry name" value="BLR0328 PROTEIN"/>
    <property type="match status" value="1"/>
</dbReference>
<reference evidence="3" key="1">
    <citation type="submission" date="2017-12" db="EMBL/GenBank/DDBJ databases">
        <title>FDA dAtabase for Regulatory Grade micrObial Sequences (FDA-ARGOS): Supporting development and validation of Infectious Disease Dx tests.</title>
        <authorList>
            <person name="Hoffmann M."/>
            <person name="Allard M."/>
            <person name="Evans P."/>
            <person name="Brown E."/>
            <person name="Tallon L.J."/>
            <person name="Sadzewicz L."/>
            <person name="Sengamalay N."/>
            <person name="Ott S."/>
            <person name="Godinez A."/>
            <person name="Nagaraj S."/>
            <person name="Vavikolanu K."/>
            <person name="Aluvathingal J."/>
            <person name="Nadendla S."/>
            <person name="Hobson J."/>
            <person name="Sichtig H."/>
        </authorList>
    </citation>
    <scope>NUCLEOTIDE SEQUENCE [LARGE SCALE GENOMIC DNA]</scope>
    <source>
        <strain evidence="3">FDAARGOS_113</strain>
    </source>
</reference>
<keyword evidence="4" id="KW-1185">Reference proteome</keyword>
<accession>A0A2J9V3F2</accession>
<sequence length="394" mass="43405">MRLKTTVSTQTDLKSCLHELQKAMECSDLSNLVCYFTQEYDAKQLAEALTEAFPNIPIIGCSSCRGVMTQDGYFPNPAVGLMGIYDQSNAGYGSALINLHDQAPISSLIDQAIDNALESANRIGELPSLVLLHATPGMEEMLIESIDCKFGSQVPIIGGSAADNYINQNWSIFTEQGMTNKGVALQVMFPSQSVFSGFSAGYSPTEFSGVITKANGRVIEEIDHESASELYKEWVGDHSGIQIAEQYVFDHVTRFPLGRIVGKHQGSPQYKLTHPVRRTQDGGLEVFANVEVGEQISLMTGSQNQLIERVSRVIQEASYKRYQDRAHFGSLTIFCAGSMLRLGKDIHKVHKKMIEQLNGCDFICPFTFGEQGRFVNGENAHGNLMISSVVFYEA</sequence>
<dbReference type="OrthoDB" id="179842at2"/>
<dbReference type="SMART" id="SM01204">
    <property type="entry name" value="FIST_C"/>
    <property type="match status" value="1"/>
</dbReference>
<keyword evidence="3" id="KW-0418">Kinase</keyword>